<evidence type="ECO:0000256" key="7">
    <source>
        <dbReference type="RuleBase" id="RU363032"/>
    </source>
</evidence>
<feature type="transmembrane region" description="Helical" evidence="7">
    <location>
        <begin position="37"/>
        <end position="57"/>
    </location>
</feature>
<dbReference type="PANTHER" id="PTHR43744">
    <property type="entry name" value="ABC TRANSPORTER PERMEASE PROTEIN MG189-RELATED-RELATED"/>
    <property type="match status" value="1"/>
</dbReference>
<dbReference type="GO" id="GO:0005886">
    <property type="term" value="C:plasma membrane"/>
    <property type="evidence" value="ECO:0007669"/>
    <property type="project" value="UniProtKB-SubCell"/>
</dbReference>
<dbReference type="InterPro" id="IPR035906">
    <property type="entry name" value="MetI-like_sf"/>
</dbReference>
<evidence type="ECO:0000256" key="5">
    <source>
        <dbReference type="ARBA" id="ARBA00022989"/>
    </source>
</evidence>
<dbReference type="InterPro" id="IPR000515">
    <property type="entry name" value="MetI-like"/>
</dbReference>
<comment type="caution">
    <text evidence="10">The sequence shown here is derived from an EMBL/GenBank/DDBJ whole genome shotgun (WGS) entry which is preliminary data.</text>
</comment>
<feature type="compositionally biased region" description="Polar residues" evidence="8">
    <location>
        <begin position="1"/>
        <end position="12"/>
    </location>
</feature>
<comment type="similarity">
    <text evidence="7">Belongs to the binding-protein-dependent transport system permease family.</text>
</comment>
<reference evidence="10" key="1">
    <citation type="submission" date="2020-01" db="EMBL/GenBank/DDBJ databases">
        <title>Insect and environment-associated Actinomycetes.</title>
        <authorList>
            <person name="Currrie C."/>
            <person name="Chevrette M."/>
            <person name="Carlson C."/>
            <person name="Stubbendieck R."/>
            <person name="Wendt-Pienkowski E."/>
        </authorList>
    </citation>
    <scope>NUCLEOTIDE SEQUENCE</scope>
    <source>
        <strain evidence="10">SID12501</strain>
    </source>
</reference>
<accession>A0A6B3C6K6</accession>
<evidence type="ECO:0000313" key="10">
    <source>
        <dbReference type="EMBL" id="NEC92447.1"/>
    </source>
</evidence>
<dbReference type="Pfam" id="PF00528">
    <property type="entry name" value="BPD_transp_1"/>
    <property type="match status" value="1"/>
</dbReference>
<evidence type="ECO:0000256" key="8">
    <source>
        <dbReference type="SAM" id="MobiDB-lite"/>
    </source>
</evidence>
<organism evidence="10">
    <name type="scientific">Streptomyces sp. SID12501</name>
    <dbReference type="NCBI Taxonomy" id="2706042"/>
    <lineage>
        <taxon>Bacteria</taxon>
        <taxon>Bacillati</taxon>
        <taxon>Actinomycetota</taxon>
        <taxon>Actinomycetes</taxon>
        <taxon>Kitasatosporales</taxon>
        <taxon>Streptomycetaceae</taxon>
        <taxon>Streptomyces</taxon>
    </lineage>
</organism>
<evidence type="ECO:0000256" key="6">
    <source>
        <dbReference type="ARBA" id="ARBA00023136"/>
    </source>
</evidence>
<dbReference type="CDD" id="cd06261">
    <property type="entry name" value="TM_PBP2"/>
    <property type="match status" value="1"/>
</dbReference>
<comment type="subcellular location">
    <subcellularLocation>
        <location evidence="1 7">Cell membrane</location>
        <topology evidence="1 7">Multi-pass membrane protein</topology>
    </subcellularLocation>
</comment>
<dbReference type="PROSITE" id="PS50928">
    <property type="entry name" value="ABC_TM1"/>
    <property type="match status" value="1"/>
</dbReference>
<evidence type="ECO:0000256" key="4">
    <source>
        <dbReference type="ARBA" id="ARBA00022692"/>
    </source>
</evidence>
<feature type="transmembrane region" description="Helical" evidence="7">
    <location>
        <begin position="168"/>
        <end position="188"/>
    </location>
</feature>
<feature type="domain" description="ABC transmembrane type-1" evidence="9">
    <location>
        <begin position="99"/>
        <end position="297"/>
    </location>
</feature>
<keyword evidence="3" id="KW-1003">Cell membrane</keyword>
<proteinExistence type="inferred from homology"/>
<dbReference type="Gene3D" id="1.10.3720.10">
    <property type="entry name" value="MetI-like"/>
    <property type="match status" value="1"/>
</dbReference>
<gene>
    <name evidence="10" type="ORF">G3I71_43380</name>
</gene>
<feature type="transmembrane region" description="Helical" evidence="7">
    <location>
        <begin position="275"/>
        <end position="297"/>
    </location>
</feature>
<sequence>MTTTTPPATNVVRTADQVSEAPKQRSGRQAGRRSTPLTIAMLAALAYFLLPLLWLLIASTKSTQDLINSFGLWFSDTPQLLTNIRDTFTQDDGVFLHWLLNTLLYAGVSAVGAAILAAAAGYGFAKFRFRGNGAAFNLVLGAVMVPATALAIPTYLLFAKVGLVNTPWAIILPSLVSPFGLYLMRVYAQDAVPDSILEAARVDGAGEFRIFFQIVLRLLAPGLVTVLLFTLVATWNNYFLPLIMLNDPDLYPITVALSSWAAQAQNGGAGASSDMLALVVTGSMISVVPLVVAFVLLQRYWQSGLATGGVKQ</sequence>
<dbReference type="RefSeq" id="WP_164324107.1">
    <property type="nucleotide sequence ID" value="NZ_JAAGLU010000072.1"/>
</dbReference>
<keyword evidence="6 7" id="KW-0472">Membrane</keyword>
<dbReference type="AlphaFoldDB" id="A0A6B3C6K6"/>
<dbReference type="EMBL" id="JAAGLU010000072">
    <property type="protein sequence ID" value="NEC92447.1"/>
    <property type="molecule type" value="Genomic_DNA"/>
</dbReference>
<feature type="transmembrane region" description="Helical" evidence="7">
    <location>
        <begin position="103"/>
        <end position="124"/>
    </location>
</feature>
<evidence type="ECO:0000256" key="1">
    <source>
        <dbReference type="ARBA" id="ARBA00004651"/>
    </source>
</evidence>
<name>A0A6B3C6K6_9ACTN</name>
<keyword evidence="5 7" id="KW-1133">Transmembrane helix</keyword>
<evidence type="ECO:0000259" key="9">
    <source>
        <dbReference type="PROSITE" id="PS50928"/>
    </source>
</evidence>
<dbReference type="SUPFAM" id="SSF161098">
    <property type="entry name" value="MetI-like"/>
    <property type="match status" value="1"/>
</dbReference>
<keyword evidence="4 7" id="KW-0812">Transmembrane</keyword>
<feature type="region of interest" description="Disordered" evidence="8">
    <location>
        <begin position="1"/>
        <end position="32"/>
    </location>
</feature>
<evidence type="ECO:0000256" key="3">
    <source>
        <dbReference type="ARBA" id="ARBA00022475"/>
    </source>
</evidence>
<dbReference type="PANTHER" id="PTHR43744:SF12">
    <property type="entry name" value="ABC TRANSPORTER PERMEASE PROTEIN MG189-RELATED"/>
    <property type="match status" value="1"/>
</dbReference>
<dbReference type="GO" id="GO:0055085">
    <property type="term" value="P:transmembrane transport"/>
    <property type="evidence" value="ECO:0007669"/>
    <property type="project" value="InterPro"/>
</dbReference>
<feature type="transmembrane region" description="Helical" evidence="7">
    <location>
        <begin position="214"/>
        <end position="235"/>
    </location>
</feature>
<evidence type="ECO:0000256" key="2">
    <source>
        <dbReference type="ARBA" id="ARBA00022448"/>
    </source>
</evidence>
<protein>
    <submittedName>
        <fullName evidence="10">Carbohydrate ABC transporter permease</fullName>
    </submittedName>
</protein>
<keyword evidence="2 7" id="KW-0813">Transport</keyword>
<feature type="transmembrane region" description="Helical" evidence="7">
    <location>
        <begin position="136"/>
        <end position="156"/>
    </location>
</feature>